<name>A0A4P9WBW6_9FUNG</name>
<dbReference type="AlphaFoldDB" id="A0A4P9WBW6"/>
<dbReference type="OrthoDB" id="2117937at2759"/>
<feature type="signal peptide" evidence="1">
    <location>
        <begin position="1"/>
        <end position="21"/>
    </location>
</feature>
<dbReference type="EMBL" id="KZ997150">
    <property type="protein sequence ID" value="RKO87806.1"/>
    <property type="molecule type" value="Genomic_DNA"/>
</dbReference>
<organism evidence="2 3">
    <name type="scientific">Blyttiomyces helicus</name>
    <dbReference type="NCBI Taxonomy" id="388810"/>
    <lineage>
        <taxon>Eukaryota</taxon>
        <taxon>Fungi</taxon>
        <taxon>Fungi incertae sedis</taxon>
        <taxon>Chytridiomycota</taxon>
        <taxon>Chytridiomycota incertae sedis</taxon>
        <taxon>Chytridiomycetes</taxon>
        <taxon>Chytridiomycetes incertae sedis</taxon>
        <taxon>Blyttiomyces</taxon>
    </lineage>
</organism>
<feature type="chain" id="PRO_5020935893" evidence="1">
    <location>
        <begin position="22"/>
        <end position="168"/>
    </location>
</feature>
<sequence>MNVTLATFSLVAAAAASCTAGFSSLPPNTLLVSSFNSNLHNVADGISERLFSVETHAVLETETQKQVCFTTDSAKPCIIRSLIRDRYKPAFYSTFPNPTGAVGEPFDKCYSSGLIMVSRDASPCFSTRLADLWERARPNNDAEGPLLGLAQLAFTCRRPPKTVLAVQE</sequence>
<proteinExistence type="predicted"/>
<protein>
    <submittedName>
        <fullName evidence="2">Uncharacterized protein</fullName>
    </submittedName>
</protein>
<keyword evidence="3" id="KW-1185">Reference proteome</keyword>
<keyword evidence="1" id="KW-0732">Signal</keyword>
<evidence type="ECO:0000313" key="3">
    <source>
        <dbReference type="Proteomes" id="UP000269721"/>
    </source>
</evidence>
<dbReference type="Proteomes" id="UP000269721">
    <property type="component" value="Unassembled WGS sequence"/>
</dbReference>
<gene>
    <name evidence="2" type="ORF">BDK51DRAFT_26968</name>
</gene>
<evidence type="ECO:0000256" key="1">
    <source>
        <dbReference type="SAM" id="SignalP"/>
    </source>
</evidence>
<accession>A0A4P9WBW6</accession>
<evidence type="ECO:0000313" key="2">
    <source>
        <dbReference type="EMBL" id="RKO87806.1"/>
    </source>
</evidence>
<reference evidence="3" key="1">
    <citation type="journal article" date="2018" name="Nat. Microbiol.">
        <title>Leveraging single-cell genomics to expand the fungal tree of life.</title>
        <authorList>
            <person name="Ahrendt S.R."/>
            <person name="Quandt C.A."/>
            <person name="Ciobanu D."/>
            <person name="Clum A."/>
            <person name="Salamov A."/>
            <person name="Andreopoulos B."/>
            <person name="Cheng J.F."/>
            <person name="Woyke T."/>
            <person name="Pelin A."/>
            <person name="Henrissat B."/>
            <person name="Reynolds N.K."/>
            <person name="Benny G.L."/>
            <person name="Smith M.E."/>
            <person name="James T.Y."/>
            <person name="Grigoriev I.V."/>
        </authorList>
    </citation>
    <scope>NUCLEOTIDE SEQUENCE [LARGE SCALE GENOMIC DNA]</scope>
</reference>